<organism evidence="2 3">
    <name type="scientific">Araneus ventricosus</name>
    <name type="common">Orbweaver spider</name>
    <name type="synonym">Epeira ventricosa</name>
    <dbReference type="NCBI Taxonomy" id="182803"/>
    <lineage>
        <taxon>Eukaryota</taxon>
        <taxon>Metazoa</taxon>
        <taxon>Ecdysozoa</taxon>
        <taxon>Arthropoda</taxon>
        <taxon>Chelicerata</taxon>
        <taxon>Arachnida</taxon>
        <taxon>Araneae</taxon>
        <taxon>Araneomorphae</taxon>
        <taxon>Entelegynae</taxon>
        <taxon>Araneoidea</taxon>
        <taxon>Araneidae</taxon>
        <taxon>Araneus</taxon>
    </lineage>
</organism>
<comment type="caution">
    <text evidence="2">The sequence shown here is derived from an EMBL/GenBank/DDBJ whole genome shotgun (WGS) entry which is preliminary data.</text>
</comment>
<dbReference type="EMBL" id="BGPR01008117">
    <property type="protein sequence ID" value="GBN31656.1"/>
    <property type="molecule type" value="Genomic_DNA"/>
</dbReference>
<reference evidence="2 3" key="1">
    <citation type="journal article" date="2019" name="Sci. Rep.">
        <title>Orb-weaving spider Araneus ventricosus genome elucidates the spidroin gene catalogue.</title>
        <authorList>
            <person name="Kono N."/>
            <person name="Nakamura H."/>
            <person name="Ohtoshi R."/>
            <person name="Moran D.A.P."/>
            <person name="Shinohara A."/>
            <person name="Yoshida Y."/>
            <person name="Fujiwara M."/>
            <person name="Mori M."/>
            <person name="Tomita M."/>
            <person name="Arakawa K."/>
        </authorList>
    </citation>
    <scope>NUCLEOTIDE SEQUENCE [LARGE SCALE GENOMIC DNA]</scope>
</reference>
<dbReference type="Proteomes" id="UP000499080">
    <property type="component" value="Unassembled WGS sequence"/>
</dbReference>
<dbReference type="OrthoDB" id="6433666at2759"/>
<feature type="region of interest" description="Disordered" evidence="1">
    <location>
        <begin position="38"/>
        <end position="65"/>
    </location>
</feature>
<accession>A0A4Y2N1D1</accession>
<dbReference type="AlphaFoldDB" id="A0A4Y2N1D1"/>
<evidence type="ECO:0000313" key="2">
    <source>
        <dbReference type="EMBL" id="GBN31656.1"/>
    </source>
</evidence>
<protein>
    <submittedName>
        <fullName evidence="2">Uncharacterized protein</fullName>
    </submittedName>
</protein>
<keyword evidence="3" id="KW-1185">Reference proteome</keyword>
<evidence type="ECO:0000313" key="3">
    <source>
        <dbReference type="Proteomes" id="UP000499080"/>
    </source>
</evidence>
<sequence length="190" mass="22467">MPRDETKDLMEQIAQMKVMNDAKEDDFLFHMDLTEEESSTFEAENAYNESTVAEEENPFPEKNQNENIPFVKNRQILTSNDIKDNAVPIPMFPNEKTSNSPPLPWNERESLKIRYTRQYLLDRRHDPLSTAFPDCLLKFLQSREIPLKETENHYDCRSMDHILFYSSLPYSRMRNSLTTGTKRTPFKLCY</sequence>
<evidence type="ECO:0000256" key="1">
    <source>
        <dbReference type="SAM" id="MobiDB-lite"/>
    </source>
</evidence>
<name>A0A4Y2N1D1_ARAVE</name>
<gene>
    <name evidence="2" type="ORF">AVEN_174849_1</name>
</gene>
<proteinExistence type="predicted"/>